<reference evidence="13 14" key="1">
    <citation type="submission" date="2019-01" db="EMBL/GenBank/DDBJ databases">
        <title>Sequencing of cultivated peanut Arachis hypogaea provides insights into genome evolution and oil improvement.</title>
        <authorList>
            <person name="Chen X."/>
        </authorList>
    </citation>
    <scope>NUCLEOTIDE SEQUENCE [LARGE SCALE GENOMIC DNA]</scope>
    <source>
        <strain evidence="14">cv. Fuhuasheng</strain>
        <tissue evidence="13">Leaves</tissue>
    </source>
</reference>
<evidence type="ECO:0000256" key="10">
    <source>
        <dbReference type="ARBA" id="ARBA00023242"/>
    </source>
</evidence>
<keyword evidence="3" id="KW-0343">GTPase activation</keyword>
<dbReference type="GO" id="GO:0046872">
    <property type="term" value="F:metal ion binding"/>
    <property type="evidence" value="ECO:0007669"/>
    <property type="project" value="UniProtKB-KW"/>
</dbReference>
<comment type="similarity">
    <text evidence="11">Belongs to the plant CAR protein family.</text>
</comment>
<name>A0A445BXY3_ARAHY</name>
<dbReference type="PANTHER" id="PTHR45933">
    <property type="entry name" value="PROTEIN C2-DOMAIN ABA-RELATED 4"/>
    <property type="match status" value="1"/>
</dbReference>
<keyword evidence="7" id="KW-0106">Calcium</keyword>
<evidence type="ECO:0000313" key="14">
    <source>
        <dbReference type="Proteomes" id="UP000289738"/>
    </source>
</evidence>
<comment type="caution">
    <text evidence="13">The sequence shown here is derived from an EMBL/GenBank/DDBJ whole genome shotgun (WGS) entry which is preliminary data.</text>
</comment>
<dbReference type="Proteomes" id="UP000289738">
    <property type="component" value="Chromosome A08"/>
</dbReference>
<keyword evidence="5" id="KW-0938">Abscisic acid signaling pathway</keyword>
<evidence type="ECO:0000256" key="5">
    <source>
        <dbReference type="ARBA" id="ARBA00022682"/>
    </source>
</evidence>
<evidence type="ECO:0000256" key="4">
    <source>
        <dbReference type="ARBA" id="ARBA00022475"/>
    </source>
</evidence>
<keyword evidence="4" id="KW-1003">Cell membrane</keyword>
<evidence type="ECO:0000259" key="12">
    <source>
        <dbReference type="PROSITE" id="PS50004"/>
    </source>
</evidence>
<dbReference type="STRING" id="3818.A0A445BXY3"/>
<feature type="domain" description="C2" evidence="12">
    <location>
        <begin position="148"/>
        <end position="266"/>
    </location>
</feature>
<protein>
    <recommendedName>
        <fullName evidence="12">C2 domain-containing protein</fullName>
    </recommendedName>
</protein>
<organism evidence="13 14">
    <name type="scientific">Arachis hypogaea</name>
    <name type="common">Peanut</name>
    <dbReference type="NCBI Taxonomy" id="3818"/>
    <lineage>
        <taxon>Eukaryota</taxon>
        <taxon>Viridiplantae</taxon>
        <taxon>Streptophyta</taxon>
        <taxon>Embryophyta</taxon>
        <taxon>Tracheophyta</taxon>
        <taxon>Spermatophyta</taxon>
        <taxon>Magnoliopsida</taxon>
        <taxon>eudicotyledons</taxon>
        <taxon>Gunneridae</taxon>
        <taxon>Pentapetalae</taxon>
        <taxon>rosids</taxon>
        <taxon>fabids</taxon>
        <taxon>Fabales</taxon>
        <taxon>Fabaceae</taxon>
        <taxon>Papilionoideae</taxon>
        <taxon>50 kb inversion clade</taxon>
        <taxon>dalbergioids sensu lato</taxon>
        <taxon>Dalbergieae</taxon>
        <taxon>Pterocarpus clade</taxon>
        <taxon>Arachis</taxon>
    </lineage>
</organism>
<gene>
    <name evidence="13" type="ORF">Ahy_A08g039993</name>
</gene>
<sequence length="334" mass="38307">MSVEHILGAIKLRIKRGINLAIRDTYSSDPYVVVKMEEQKLKTAYIRKNINPVWNEELTLYVKDVATPITMQVFDKDIFTADDEMGDAFIDIRPYIGCHLMGLKSLPDGCVVKKIQPNRTNCLAEESICFWRNGSIVQPMILRLKNVECGEIECEIEWRNIPGCKDILGLIKLRIKRGINLAKRDTFSSDPYVVVKMEEQKLKTAFIRKNINPEWNEELTLYVKDVATPITVQVYDKDTFTADDEMGDAFIDLRPYIGCYYLMGLERLPDGCVVKKIQPNKTNCLAEESTCFWRNGCIVQNMILRLKNVECGEIECEIEWRDIPGCKGLSGLRS</sequence>
<dbReference type="Pfam" id="PF00168">
    <property type="entry name" value="C2"/>
    <property type="match status" value="2"/>
</dbReference>
<dbReference type="InterPro" id="IPR035892">
    <property type="entry name" value="C2_domain_sf"/>
</dbReference>
<keyword evidence="6" id="KW-0479">Metal-binding</keyword>
<keyword evidence="9" id="KW-0472">Membrane</keyword>
<evidence type="ECO:0000256" key="1">
    <source>
        <dbReference type="ARBA" id="ARBA00004123"/>
    </source>
</evidence>
<accession>A0A445BXY3</accession>
<evidence type="ECO:0000256" key="8">
    <source>
        <dbReference type="ARBA" id="ARBA00023121"/>
    </source>
</evidence>
<keyword evidence="14" id="KW-1185">Reference proteome</keyword>
<dbReference type="InterPro" id="IPR044562">
    <property type="entry name" value="CAR1-11"/>
</dbReference>
<dbReference type="InterPro" id="IPR000008">
    <property type="entry name" value="C2_dom"/>
</dbReference>
<evidence type="ECO:0000256" key="3">
    <source>
        <dbReference type="ARBA" id="ARBA00022468"/>
    </source>
</evidence>
<dbReference type="GO" id="GO:0005886">
    <property type="term" value="C:plasma membrane"/>
    <property type="evidence" value="ECO:0007669"/>
    <property type="project" value="UniProtKB-SubCell"/>
</dbReference>
<dbReference type="PROSITE" id="PS50004">
    <property type="entry name" value="C2"/>
    <property type="match status" value="2"/>
</dbReference>
<dbReference type="PANTHER" id="PTHR45933:SF12">
    <property type="entry name" value="PROTEIN C2-DOMAIN ABA-RELATED 9"/>
    <property type="match status" value="1"/>
</dbReference>
<evidence type="ECO:0000256" key="9">
    <source>
        <dbReference type="ARBA" id="ARBA00023136"/>
    </source>
</evidence>
<evidence type="ECO:0000256" key="6">
    <source>
        <dbReference type="ARBA" id="ARBA00022723"/>
    </source>
</evidence>
<feature type="domain" description="C2" evidence="12">
    <location>
        <begin position="1"/>
        <end position="105"/>
    </location>
</feature>
<dbReference type="GO" id="GO:0005096">
    <property type="term" value="F:GTPase activator activity"/>
    <property type="evidence" value="ECO:0007669"/>
    <property type="project" value="UniProtKB-KW"/>
</dbReference>
<evidence type="ECO:0000256" key="2">
    <source>
        <dbReference type="ARBA" id="ARBA00004236"/>
    </source>
</evidence>
<dbReference type="GO" id="GO:0005634">
    <property type="term" value="C:nucleus"/>
    <property type="evidence" value="ECO:0007669"/>
    <property type="project" value="UniProtKB-SubCell"/>
</dbReference>
<dbReference type="Gene3D" id="2.60.40.150">
    <property type="entry name" value="C2 domain"/>
    <property type="match status" value="2"/>
</dbReference>
<comment type="subcellular location">
    <subcellularLocation>
        <location evidence="2">Cell membrane</location>
    </subcellularLocation>
    <subcellularLocation>
        <location evidence="1">Nucleus</location>
    </subcellularLocation>
</comment>
<proteinExistence type="inferred from homology"/>
<dbReference type="EMBL" id="SDMP01000008">
    <property type="protein sequence ID" value="RYR43577.1"/>
    <property type="molecule type" value="Genomic_DNA"/>
</dbReference>
<dbReference type="GO" id="GO:0009738">
    <property type="term" value="P:abscisic acid-activated signaling pathway"/>
    <property type="evidence" value="ECO:0007669"/>
    <property type="project" value="UniProtKB-KW"/>
</dbReference>
<dbReference type="SMART" id="SM00239">
    <property type="entry name" value="C2"/>
    <property type="match status" value="2"/>
</dbReference>
<keyword evidence="8" id="KW-0446">Lipid-binding</keyword>
<dbReference type="SUPFAM" id="SSF49562">
    <property type="entry name" value="C2 domain (Calcium/lipid-binding domain, CaLB)"/>
    <property type="match status" value="2"/>
</dbReference>
<evidence type="ECO:0000256" key="11">
    <source>
        <dbReference type="ARBA" id="ARBA00024037"/>
    </source>
</evidence>
<dbReference type="AlphaFoldDB" id="A0A445BXY3"/>
<keyword evidence="10" id="KW-0539">Nucleus</keyword>
<evidence type="ECO:0000313" key="13">
    <source>
        <dbReference type="EMBL" id="RYR43577.1"/>
    </source>
</evidence>
<evidence type="ECO:0000256" key="7">
    <source>
        <dbReference type="ARBA" id="ARBA00022837"/>
    </source>
</evidence>
<dbReference type="GO" id="GO:0008289">
    <property type="term" value="F:lipid binding"/>
    <property type="evidence" value="ECO:0007669"/>
    <property type="project" value="UniProtKB-KW"/>
</dbReference>